<evidence type="ECO:0000313" key="1">
    <source>
        <dbReference type="EMBL" id="ORX51648.1"/>
    </source>
</evidence>
<dbReference type="Proteomes" id="UP000242146">
    <property type="component" value="Unassembled WGS sequence"/>
</dbReference>
<reference evidence="1 2" key="1">
    <citation type="submission" date="2016-07" db="EMBL/GenBank/DDBJ databases">
        <title>Pervasive Adenine N6-methylation of Active Genes in Fungi.</title>
        <authorList>
            <consortium name="DOE Joint Genome Institute"/>
            <person name="Mondo S.J."/>
            <person name="Dannebaum R.O."/>
            <person name="Kuo R.C."/>
            <person name="Labutti K."/>
            <person name="Haridas S."/>
            <person name="Kuo A."/>
            <person name="Salamov A."/>
            <person name="Ahrendt S.R."/>
            <person name="Lipzen A."/>
            <person name="Sullivan W."/>
            <person name="Andreopoulos W.B."/>
            <person name="Clum A."/>
            <person name="Lindquist E."/>
            <person name="Daum C."/>
            <person name="Ramamoorthy G.K."/>
            <person name="Gryganskyi A."/>
            <person name="Culley D."/>
            <person name="Magnuson J.K."/>
            <person name="James T.Y."/>
            <person name="O'Malley M.A."/>
            <person name="Stajich J.E."/>
            <person name="Spatafora J.W."/>
            <person name="Visel A."/>
            <person name="Grigoriev I.V."/>
        </authorList>
    </citation>
    <scope>NUCLEOTIDE SEQUENCE [LARGE SCALE GENOMIC DNA]</scope>
    <source>
        <strain evidence="1 2">NRRL 3301</strain>
    </source>
</reference>
<dbReference type="OrthoDB" id="2435184at2759"/>
<evidence type="ECO:0000313" key="2">
    <source>
        <dbReference type="Proteomes" id="UP000242146"/>
    </source>
</evidence>
<dbReference type="AlphaFoldDB" id="A0A1X2GE06"/>
<proteinExistence type="predicted"/>
<name>A0A1X2GE06_9FUNG</name>
<dbReference type="STRING" id="101127.A0A1X2GE06"/>
<sequence length="258" mass="29288">MKFYRRKRHVDSHREPHGMLMNGYQAHLTSSTCWDTVPWCVAYDHDRIRWPNATDWNARLKYINHPLSPSEYNDAEPSIGSITTGFDLTLQADSLARNWKQALPYCLNQKQLACRSDQKWRPAPETACCLLSDINIVYQLKQLPSKFDRPTTYLCCREAGPYTKSHVCYPVTVFTLADNDRGRSTAATAMRSIAKAVLTHGMDANLTKSQVTQWSNESIGKVNTLFGQILLLFGDHDSITILDNPELNSITMSSTVQQ</sequence>
<comment type="caution">
    <text evidence="1">The sequence shown here is derived from an EMBL/GenBank/DDBJ whole genome shotgun (WGS) entry which is preliminary data.</text>
</comment>
<organism evidence="1 2">
    <name type="scientific">Hesseltinella vesiculosa</name>
    <dbReference type="NCBI Taxonomy" id="101127"/>
    <lineage>
        <taxon>Eukaryota</taxon>
        <taxon>Fungi</taxon>
        <taxon>Fungi incertae sedis</taxon>
        <taxon>Mucoromycota</taxon>
        <taxon>Mucoromycotina</taxon>
        <taxon>Mucoromycetes</taxon>
        <taxon>Mucorales</taxon>
        <taxon>Cunninghamellaceae</taxon>
        <taxon>Hesseltinella</taxon>
    </lineage>
</organism>
<accession>A0A1X2GE06</accession>
<dbReference type="EMBL" id="MCGT01000020">
    <property type="protein sequence ID" value="ORX51648.1"/>
    <property type="molecule type" value="Genomic_DNA"/>
</dbReference>
<keyword evidence="2" id="KW-1185">Reference proteome</keyword>
<gene>
    <name evidence="1" type="ORF">DM01DRAFT_1392742</name>
</gene>
<protein>
    <submittedName>
        <fullName evidence="1">Uncharacterized protein</fullName>
    </submittedName>
</protein>